<feature type="chain" id="PRO_5038383302" evidence="5">
    <location>
        <begin position="23"/>
        <end position="528"/>
    </location>
</feature>
<evidence type="ECO:0000256" key="2">
    <source>
        <dbReference type="ARBA" id="ARBA00005695"/>
    </source>
</evidence>
<dbReference type="FunFam" id="3.10.105.10:FF:000001">
    <property type="entry name" value="Oligopeptide ABC transporter, oligopeptide-binding protein"/>
    <property type="match status" value="1"/>
</dbReference>
<dbReference type="PROSITE" id="PS01040">
    <property type="entry name" value="SBP_BACTERIAL_5"/>
    <property type="match status" value="1"/>
</dbReference>
<dbReference type="Gene3D" id="3.90.76.10">
    <property type="entry name" value="Dipeptide-binding Protein, Domain 1"/>
    <property type="match status" value="1"/>
</dbReference>
<dbReference type="AlphaFoldDB" id="A0A9D1D274"/>
<dbReference type="InterPro" id="IPR023765">
    <property type="entry name" value="SBP_5_CS"/>
</dbReference>
<comment type="subcellular location">
    <subcellularLocation>
        <location evidence="1">Cell membrane</location>
        <topology evidence="1">Lipid-anchor</topology>
    </subcellularLocation>
</comment>
<reference evidence="7" key="2">
    <citation type="journal article" date="2021" name="PeerJ">
        <title>Extensive microbial diversity within the chicken gut microbiome revealed by metagenomics and culture.</title>
        <authorList>
            <person name="Gilroy R."/>
            <person name="Ravi A."/>
            <person name="Getino M."/>
            <person name="Pursley I."/>
            <person name="Horton D.L."/>
            <person name="Alikhan N.F."/>
            <person name="Baker D."/>
            <person name="Gharbi K."/>
            <person name="Hall N."/>
            <person name="Watson M."/>
            <person name="Adriaenssens E.M."/>
            <person name="Foster-Nyarko E."/>
            <person name="Jarju S."/>
            <person name="Secka A."/>
            <person name="Antonio M."/>
            <person name="Oren A."/>
            <person name="Chaudhuri R.R."/>
            <person name="La Ragione R."/>
            <person name="Hildebrand F."/>
            <person name="Pallen M.J."/>
        </authorList>
    </citation>
    <scope>NUCLEOTIDE SEQUENCE</scope>
    <source>
        <strain evidence="7">ChiSjej3B21-11622</strain>
    </source>
</reference>
<keyword evidence="3" id="KW-0813">Transport</keyword>
<dbReference type="InterPro" id="IPR030678">
    <property type="entry name" value="Peptide/Ni-bd"/>
</dbReference>
<evidence type="ECO:0000256" key="5">
    <source>
        <dbReference type="SAM" id="SignalP"/>
    </source>
</evidence>
<dbReference type="GO" id="GO:1904680">
    <property type="term" value="F:peptide transmembrane transporter activity"/>
    <property type="evidence" value="ECO:0007669"/>
    <property type="project" value="TreeGrafter"/>
</dbReference>
<dbReference type="Proteomes" id="UP000886886">
    <property type="component" value="Unassembled WGS sequence"/>
</dbReference>
<dbReference type="Pfam" id="PF00496">
    <property type="entry name" value="SBP_bac_5"/>
    <property type="match status" value="1"/>
</dbReference>
<proteinExistence type="inferred from homology"/>
<comment type="similarity">
    <text evidence="2">Belongs to the bacterial solute-binding protein 5 family.</text>
</comment>
<evidence type="ECO:0000259" key="6">
    <source>
        <dbReference type="Pfam" id="PF00496"/>
    </source>
</evidence>
<evidence type="ECO:0000256" key="1">
    <source>
        <dbReference type="ARBA" id="ARBA00004193"/>
    </source>
</evidence>
<comment type="caution">
    <text evidence="7">The sequence shown here is derived from an EMBL/GenBank/DDBJ whole genome shotgun (WGS) entry which is preliminary data.</text>
</comment>
<dbReference type="PANTHER" id="PTHR30290:SF10">
    <property type="entry name" value="PERIPLASMIC OLIGOPEPTIDE-BINDING PROTEIN-RELATED"/>
    <property type="match status" value="1"/>
</dbReference>
<dbReference type="CDD" id="cd08504">
    <property type="entry name" value="PBP2_OppA"/>
    <property type="match status" value="1"/>
</dbReference>
<dbReference type="PIRSF" id="PIRSF002741">
    <property type="entry name" value="MppA"/>
    <property type="match status" value="1"/>
</dbReference>
<dbReference type="Gene3D" id="3.40.190.10">
    <property type="entry name" value="Periplasmic binding protein-like II"/>
    <property type="match status" value="1"/>
</dbReference>
<name>A0A9D1D274_9FIRM</name>
<dbReference type="GO" id="GO:0042597">
    <property type="term" value="C:periplasmic space"/>
    <property type="evidence" value="ECO:0007669"/>
    <property type="project" value="UniProtKB-ARBA"/>
</dbReference>
<organism evidence="7 8">
    <name type="scientific">Candidatus Limivivens merdigallinarum</name>
    <dbReference type="NCBI Taxonomy" id="2840859"/>
    <lineage>
        <taxon>Bacteria</taxon>
        <taxon>Bacillati</taxon>
        <taxon>Bacillota</taxon>
        <taxon>Clostridia</taxon>
        <taxon>Lachnospirales</taxon>
        <taxon>Lachnospiraceae</taxon>
        <taxon>Lachnospiraceae incertae sedis</taxon>
        <taxon>Candidatus Limivivens</taxon>
    </lineage>
</organism>
<evidence type="ECO:0000313" key="8">
    <source>
        <dbReference type="Proteomes" id="UP000886886"/>
    </source>
</evidence>
<sequence length="528" mass="58734">MMKKILAGILAFGMGISLLAGAGQDVKASESDGSVKAISFNIGQEPTTLDPGLNSGVDGTMIITHLYDGLLRERNHEMVPATAESYDVSDDGLTYTFHLREDAKWSDGEPVRAQDFEFAWKRVQDPVVASTYSWIFDSGNIESYRAVDDQTFEVTLTAPTPVFLSLLGNATFMPLREDVIDYEDGGWAVDPEKVVTNGPFYMDSYAAGDKLVMKKNENYYDAENIKIDEITALMIVDQTTALTGYESGQIDAIFAVPPAEIPRLLTEEPNFMVYESNSVNFYCFNVNEAPFDDIRVRQAFSYAIDRTAICNDVLKSGDVPAYSMVPGVIYDDEGVPFNQQSGDYGIPTDLSKLEEAKQLLADAGYPDGEGFPEFEILYNTNESNKAVCEALQQMWSENLGVTCTLVNMESAVFHQTRVAHDFQVCRGGWVGDYADPLTHLELYVTDNPSNYAGFSDETYDSLIAEASELSGAERFDKFYEAEKILMESYAYMPISYETDTTLVNNDKIVDWEWLSTSSPSFVYADVIQ</sequence>
<evidence type="ECO:0000313" key="7">
    <source>
        <dbReference type="EMBL" id="HIQ97882.1"/>
    </source>
</evidence>
<dbReference type="Gene3D" id="3.10.105.10">
    <property type="entry name" value="Dipeptide-binding Protein, Domain 3"/>
    <property type="match status" value="1"/>
</dbReference>
<accession>A0A9D1D274</accession>
<dbReference type="InterPro" id="IPR039424">
    <property type="entry name" value="SBP_5"/>
</dbReference>
<dbReference type="GO" id="GO:0043190">
    <property type="term" value="C:ATP-binding cassette (ABC) transporter complex"/>
    <property type="evidence" value="ECO:0007669"/>
    <property type="project" value="InterPro"/>
</dbReference>
<keyword evidence="4 5" id="KW-0732">Signal</keyword>
<dbReference type="PANTHER" id="PTHR30290">
    <property type="entry name" value="PERIPLASMIC BINDING COMPONENT OF ABC TRANSPORTER"/>
    <property type="match status" value="1"/>
</dbReference>
<reference evidence="7" key="1">
    <citation type="submission" date="2020-10" db="EMBL/GenBank/DDBJ databases">
        <authorList>
            <person name="Gilroy R."/>
        </authorList>
    </citation>
    <scope>NUCLEOTIDE SEQUENCE</scope>
    <source>
        <strain evidence="7">ChiSjej3B21-11622</strain>
    </source>
</reference>
<gene>
    <name evidence="7" type="ORF">IAB26_15135</name>
</gene>
<dbReference type="InterPro" id="IPR000914">
    <property type="entry name" value="SBP_5_dom"/>
</dbReference>
<protein>
    <submittedName>
        <fullName evidence="7">Peptide ABC transporter substrate-binding protein</fullName>
    </submittedName>
</protein>
<dbReference type="EMBL" id="DVFT01000222">
    <property type="protein sequence ID" value="HIQ97882.1"/>
    <property type="molecule type" value="Genomic_DNA"/>
</dbReference>
<evidence type="ECO:0000256" key="3">
    <source>
        <dbReference type="ARBA" id="ARBA00022448"/>
    </source>
</evidence>
<evidence type="ECO:0000256" key="4">
    <source>
        <dbReference type="ARBA" id="ARBA00022729"/>
    </source>
</evidence>
<dbReference type="GO" id="GO:0015833">
    <property type="term" value="P:peptide transport"/>
    <property type="evidence" value="ECO:0007669"/>
    <property type="project" value="TreeGrafter"/>
</dbReference>
<feature type="domain" description="Solute-binding protein family 5" evidence="6">
    <location>
        <begin position="77"/>
        <end position="449"/>
    </location>
</feature>
<dbReference type="SUPFAM" id="SSF53850">
    <property type="entry name" value="Periplasmic binding protein-like II"/>
    <property type="match status" value="1"/>
</dbReference>
<feature type="signal peptide" evidence="5">
    <location>
        <begin position="1"/>
        <end position="22"/>
    </location>
</feature>